<accession>A0A8J0V8J5</accession>
<organism evidence="2 3">
    <name type="scientific">Xenopus laevis</name>
    <name type="common">African clawed frog</name>
    <dbReference type="NCBI Taxonomy" id="8355"/>
    <lineage>
        <taxon>Eukaryota</taxon>
        <taxon>Metazoa</taxon>
        <taxon>Chordata</taxon>
        <taxon>Craniata</taxon>
        <taxon>Vertebrata</taxon>
        <taxon>Euteleostomi</taxon>
        <taxon>Amphibia</taxon>
        <taxon>Batrachia</taxon>
        <taxon>Anura</taxon>
        <taxon>Pipoidea</taxon>
        <taxon>Pipidae</taxon>
        <taxon>Xenopodinae</taxon>
        <taxon>Xenopus</taxon>
        <taxon>Xenopus</taxon>
    </lineage>
</organism>
<dbReference type="PANTHER" id="PTHR46609:SF8">
    <property type="entry name" value="YQAJ VIRAL RECOMBINASE DOMAIN-CONTAINING PROTEIN"/>
    <property type="match status" value="1"/>
</dbReference>
<feature type="compositionally biased region" description="Basic residues" evidence="1">
    <location>
        <begin position="392"/>
        <end position="402"/>
    </location>
</feature>
<name>A0A8J0V8J5_XENLA</name>
<dbReference type="InterPro" id="IPR011604">
    <property type="entry name" value="PDDEXK-like_dom_sf"/>
</dbReference>
<dbReference type="OrthoDB" id="6155932at2759"/>
<dbReference type="Proteomes" id="UP000186698">
    <property type="component" value="Chromosome 5L"/>
</dbReference>
<protein>
    <submittedName>
        <fullName evidence="3">Uncharacterized protein LOC108716946</fullName>
    </submittedName>
</protein>
<dbReference type="RefSeq" id="XP_018119053.1">
    <property type="nucleotide sequence ID" value="XM_018263564.2"/>
</dbReference>
<evidence type="ECO:0000256" key="1">
    <source>
        <dbReference type="SAM" id="MobiDB-lite"/>
    </source>
</evidence>
<reference evidence="3" key="1">
    <citation type="submission" date="2025-08" db="UniProtKB">
        <authorList>
            <consortium name="RefSeq"/>
        </authorList>
    </citation>
    <scope>IDENTIFICATION</scope>
    <source>
        <strain evidence="3">J_2021</strain>
        <tissue evidence="3">Erythrocytes</tissue>
    </source>
</reference>
<evidence type="ECO:0000313" key="3">
    <source>
        <dbReference type="RefSeq" id="XP_018119053.1"/>
    </source>
</evidence>
<dbReference type="GeneID" id="108716946"/>
<sequence length="684" mass="77549">MDLSPQPSQGSSTCQLNHSLIAQNHRNPQRVISTYPSTIYQQDLVKPLLFKTIQSGPDTINLYCHEMGYLYNPMTGSFKINAGSLPLPATNIERKTPQDLQINLATTKKSTKNPKINNAACAIDKPIPPVQTDSVLPFQGNLSAATQSNSFPHIQETVPTNNRSKSISSKGLKVIPMKSTPARDAKSNAKKSAKDRSVLPIQIESVLPLQCNSVISTQRPVATDTKFKSKSFLDLTVKTTTANKSKATECVIGSPRTSVKMKSALPPPDVSIPKSQKKFEINKKSWSKYSMGLPVNEATNIKSIPARDTNSKATEHAIDIPISPVKTESAQPLQGSLSKSTKGYFVKSYQINLDKVAKVKSVMPLIGNKPAVCPSKNLLSSQKKPTPTKNIKPTKKSKKKQRIQVQNISCRVEVPYRQSKLHPSRQCKKNYVNIWSILKPFNRRSRRHKIQHHCQIKPAWRYKCRNQIMASTVHEIINSQFVKNLRSSASPALIHNILNCSYKIQKTAQPWTMRLEKEAIVNYKNLKLENDKKKVRVSDCELFTSSENIWLAGVCREVCTRDSEECWPLLVKCLHKHPDSTLVQATRHRSFFLRKEGYIYTLCKDHAYYTQLQFLMDITDTVYAELLVHTNKETVIVPVWIDFDFLEKAKEKLERFYTVNVLPYLQKNEDCKRRPQHHKNFNEA</sequence>
<dbReference type="Gene3D" id="3.90.320.10">
    <property type="match status" value="1"/>
</dbReference>
<dbReference type="KEGG" id="xla:108716946"/>
<feature type="region of interest" description="Disordered" evidence="1">
    <location>
        <begin position="376"/>
        <end position="402"/>
    </location>
</feature>
<gene>
    <name evidence="3" type="primary">LOC108716946</name>
</gene>
<dbReference type="InterPro" id="IPR051703">
    <property type="entry name" value="NF-kappa-B_Signaling_Reg"/>
</dbReference>
<dbReference type="AlphaFoldDB" id="A0A8J0V8J5"/>
<proteinExistence type="predicted"/>
<evidence type="ECO:0000313" key="2">
    <source>
        <dbReference type="Proteomes" id="UP000186698"/>
    </source>
</evidence>
<dbReference type="PANTHER" id="PTHR46609">
    <property type="entry name" value="EXONUCLEASE, PHAGE-TYPE/RECB, C-TERMINAL DOMAIN-CONTAINING PROTEIN"/>
    <property type="match status" value="1"/>
</dbReference>
<keyword evidence="2" id="KW-1185">Reference proteome</keyword>